<organism evidence="1 2">
    <name type="scientific">Kibdelosporangium banguiense</name>
    <dbReference type="NCBI Taxonomy" id="1365924"/>
    <lineage>
        <taxon>Bacteria</taxon>
        <taxon>Bacillati</taxon>
        <taxon>Actinomycetota</taxon>
        <taxon>Actinomycetes</taxon>
        <taxon>Pseudonocardiales</taxon>
        <taxon>Pseudonocardiaceae</taxon>
        <taxon>Kibdelosporangium</taxon>
    </lineage>
</organism>
<keyword evidence="2" id="KW-1185">Reference proteome</keyword>
<sequence>MAVDTIDATLHEIDKWAGRAGVGVDARDLRLLLELSRDHLAHEQPGAFALGDLDELLLEVIPENVVLDSPEHARDVIRAASTLLAFLDDTNRLPHSQIEALDAELEEAGPEFFQAVMSPEELAELFEPDDSLVTILEQFGVSPDDIPPMRLPDHAELAAAARQSKLMNQAHKLGEWTGDGRALTERGDLTPDDIVSAAAVLGIELSDAEAAPEIALLVQLADFTGFAQSPEDDGGTLMRGDALDSWPDGDDETVIALWQSGLAVTLGFALDWLVDVYDGEIEFEGVGATAFLMLFLSRDEGMPMAALTSLIEESAEDRQMLQAWTEQHGDPARTLVEQLVLLGAATVSHSDGEDVIRLTPLGLSTMRDELIDSGVDVALLPPVTEMTAADLVGLSSVLTEAQMAAELGPWLESRGLQDGARDLLTVASDSGGAYRVWATSAVMDLGAEADPVWRSVLDDPALRPYAKLALAGSAGYKQPDDVPAEFALTFQERAWFTIDAIALIVAVPSDHTPLAIAAALSMAPKDILDNMWRLPHPQVIPVLQAVGDLHPDKKVAKHARTVANKASSYHSQG</sequence>
<dbReference type="EMBL" id="JAGINW010000001">
    <property type="protein sequence ID" value="MBP2321022.1"/>
    <property type="molecule type" value="Genomic_DNA"/>
</dbReference>
<comment type="caution">
    <text evidence="1">The sequence shown here is derived from an EMBL/GenBank/DDBJ whole genome shotgun (WGS) entry which is preliminary data.</text>
</comment>
<gene>
    <name evidence="1" type="ORF">JOF56_001407</name>
</gene>
<dbReference type="Proteomes" id="UP001519332">
    <property type="component" value="Unassembled WGS sequence"/>
</dbReference>
<evidence type="ECO:0000313" key="1">
    <source>
        <dbReference type="EMBL" id="MBP2321022.1"/>
    </source>
</evidence>
<accession>A0ABS4T9D7</accession>
<dbReference type="RefSeq" id="WP_209635628.1">
    <property type="nucleotide sequence ID" value="NZ_JAGINW010000001.1"/>
</dbReference>
<proteinExistence type="predicted"/>
<reference evidence="1 2" key="1">
    <citation type="submission" date="2021-03" db="EMBL/GenBank/DDBJ databases">
        <title>Sequencing the genomes of 1000 actinobacteria strains.</title>
        <authorList>
            <person name="Klenk H.-P."/>
        </authorList>
    </citation>
    <scope>NUCLEOTIDE SEQUENCE [LARGE SCALE GENOMIC DNA]</scope>
    <source>
        <strain evidence="1 2">DSM 46670</strain>
    </source>
</reference>
<evidence type="ECO:0000313" key="2">
    <source>
        <dbReference type="Proteomes" id="UP001519332"/>
    </source>
</evidence>
<protein>
    <submittedName>
        <fullName evidence="1">Uncharacterized protein</fullName>
    </submittedName>
</protein>
<name>A0ABS4T9D7_9PSEU</name>